<feature type="transmembrane region" description="Helical" evidence="1">
    <location>
        <begin position="7"/>
        <end position="27"/>
    </location>
</feature>
<dbReference type="AlphaFoldDB" id="A0A229UGF2"/>
<proteinExistence type="predicted"/>
<comment type="caution">
    <text evidence="3">The sequence shown here is derived from an EMBL/GenBank/DDBJ whole genome shotgun (WGS) entry which is preliminary data.</text>
</comment>
<evidence type="ECO:0000313" key="4">
    <source>
        <dbReference type="Proteomes" id="UP000215509"/>
    </source>
</evidence>
<keyword evidence="1" id="KW-1133">Transmembrane helix</keyword>
<evidence type="ECO:0000259" key="2">
    <source>
        <dbReference type="Pfam" id="PF08666"/>
    </source>
</evidence>
<keyword evidence="1" id="KW-0812">Transmembrane</keyword>
<feature type="domain" description="SAF" evidence="2">
    <location>
        <begin position="39"/>
        <end position="99"/>
    </location>
</feature>
<dbReference type="InterPro" id="IPR013974">
    <property type="entry name" value="SAF"/>
</dbReference>
<evidence type="ECO:0000313" key="3">
    <source>
        <dbReference type="EMBL" id="OXM82431.1"/>
    </source>
</evidence>
<keyword evidence="1" id="KW-0472">Membrane</keyword>
<reference evidence="3 4" key="1">
    <citation type="submission" date="2017-07" db="EMBL/GenBank/DDBJ databases">
        <title>Genome sequencing and assembly of Paenibacillus rigui.</title>
        <authorList>
            <person name="Mayilraj S."/>
        </authorList>
    </citation>
    <scope>NUCLEOTIDE SEQUENCE [LARGE SCALE GENOMIC DNA]</scope>
    <source>
        <strain evidence="3 4">JCM 16352</strain>
    </source>
</reference>
<sequence length="232" mass="26012">MSFGYKCLYYVLVIGLCLSGPALLIVWKWGIEPVWGTVDVVVAARPVEQGASLSEADVKIAKIKRDQLVKGAKVKLTDVLQQETSRPLRGNEQLTDAMLNTGHLLPSPGEWNMPLPTEWIFGKPPGSLLRGDRVSLLLVQKEESKKAEGKPEQELNRERLEQLDISYAEEKKLRDIVVSYAKGTNNQEIASTDDRKKPTGSVSTVELIVNEEQKELIRKYGSKGYKFLIVYQ</sequence>
<protein>
    <recommendedName>
        <fullName evidence="2">SAF domain-containing protein</fullName>
    </recommendedName>
</protein>
<dbReference type="Pfam" id="PF08666">
    <property type="entry name" value="SAF"/>
    <property type="match status" value="1"/>
</dbReference>
<dbReference type="Proteomes" id="UP000215509">
    <property type="component" value="Unassembled WGS sequence"/>
</dbReference>
<organism evidence="3 4">
    <name type="scientific">Paenibacillus rigui</name>
    <dbReference type="NCBI Taxonomy" id="554312"/>
    <lineage>
        <taxon>Bacteria</taxon>
        <taxon>Bacillati</taxon>
        <taxon>Bacillota</taxon>
        <taxon>Bacilli</taxon>
        <taxon>Bacillales</taxon>
        <taxon>Paenibacillaceae</taxon>
        <taxon>Paenibacillus</taxon>
    </lineage>
</organism>
<gene>
    <name evidence="3" type="ORF">CF651_30935</name>
</gene>
<accession>A0A229UGF2</accession>
<dbReference type="RefSeq" id="WP_094018721.1">
    <property type="nucleotide sequence ID" value="NZ_NMQW01000075.1"/>
</dbReference>
<dbReference type="OrthoDB" id="2585866at2"/>
<dbReference type="EMBL" id="NMQW01000075">
    <property type="protein sequence ID" value="OXM82431.1"/>
    <property type="molecule type" value="Genomic_DNA"/>
</dbReference>
<dbReference type="Gene3D" id="3.90.1210.10">
    <property type="entry name" value="Antifreeze-like/N-acetylneuraminic acid synthase C-terminal domain"/>
    <property type="match status" value="1"/>
</dbReference>
<keyword evidence="4" id="KW-1185">Reference proteome</keyword>
<evidence type="ECO:0000256" key="1">
    <source>
        <dbReference type="SAM" id="Phobius"/>
    </source>
</evidence>
<name>A0A229UGF2_9BACL</name>
<dbReference type="CDD" id="cd11614">
    <property type="entry name" value="SAF_CpaB_FlgA_like"/>
    <property type="match status" value="1"/>
</dbReference>